<dbReference type="InterPro" id="IPR022272">
    <property type="entry name" value="Lipocalin_CS"/>
</dbReference>
<dbReference type="Pfam" id="PF08212">
    <property type="entry name" value="Lipocalin_2"/>
    <property type="match status" value="1"/>
</dbReference>
<dbReference type="Gene3D" id="2.40.128.20">
    <property type="match status" value="1"/>
</dbReference>
<evidence type="ECO:0000256" key="2">
    <source>
        <dbReference type="PIRNR" id="PIRNR036893"/>
    </source>
</evidence>
<evidence type="ECO:0000313" key="5">
    <source>
        <dbReference type="Proteomes" id="UP000190102"/>
    </source>
</evidence>
<dbReference type="PANTHER" id="PTHR10612:SF34">
    <property type="entry name" value="APOLIPOPROTEIN D"/>
    <property type="match status" value="1"/>
</dbReference>
<reference evidence="5" key="1">
    <citation type="submission" date="2017-02" db="EMBL/GenBank/DDBJ databases">
        <authorList>
            <person name="Varghese N."/>
            <person name="Submissions S."/>
        </authorList>
    </citation>
    <scope>NUCLEOTIDE SEQUENCE [LARGE SCALE GENOMIC DNA]</scope>
    <source>
        <strain evidence="5">ATCC BAA-34</strain>
    </source>
</reference>
<dbReference type="OrthoDB" id="9793905at2"/>
<proteinExistence type="inferred from homology"/>
<keyword evidence="4" id="KW-0449">Lipoprotein</keyword>
<dbReference type="InterPro" id="IPR012674">
    <property type="entry name" value="Calycin"/>
</dbReference>
<feature type="domain" description="Lipocalin/cytosolic fatty-acid binding" evidence="3">
    <location>
        <begin position="37"/>
        <end position="172"/>
    </location>
</feature>
<keyword evidence="2" id="KW-0732">Signal</keyword>
<dbReference type="InterPro" id="IPR047202">
    <property type="entry name" value="Lipocalin_Blc-like_dom"/>
</dbReference>
<evidence type="ECO:0000313" key="4">
    <source>
        <dbReference type="EMBL" id="SJZ41551.1"/>
    </source>
</evidence>
<keyword evidence="5" id="KW-1185">Reference proteome</keyword>
<feature type="chain" id="PRO_5013435312" evidence="2">
    <location>
        <begin position="25"/>
        <end position="184"/>
    </location>
</feature>
<name>A0A1T4KGM1_9BACT</name>
<dbReference type="STRING" id="115783.SAMN02745119_00542"/>
<dbReference type="RefSeq" id="WP_078788827.1">
    <property type="nucleotide sequence ID" value="NZ_FUWR01000001.1"/>
</dbReference>
<comment type="similarity">
    <text evidence="1 2">Belongs to the calycin superfamily. Lipocalin family.</text>
</comment>
<dbReference type="Proteomes" id="UP000190102">
    <property type="component" value="Unassembled WGS sequence"/>
</dbReference>
<dbReference type="PIRSF" id="PIRSF036893">
    <property type="entry name" value="Lipocalin_ApoD"/>
    <property type="match status" value="1"/>
</dbReference>
<dbReference type="AlphaFoldDB" id="A0A1T4KGM1"/>
<gene>
    <name evidence="4" type="ORF">SAMN02745119_00542</name>
</gene>
<evidence type="ECO:0000256" key="1">
    <source>
        <dbReference type="ARBA" id="ARBA00006889"/>
    </source>
</evidence>
<dbReference type="InterPro" id="IPR022271">
    <property type="entry name" value="Lipocalin_ApoD"/>
</dbReference>
<organism evidence="4 5">
    <name type="scientific">Trichlorobacter thiogenes</name>
    <dbReference type="NCBI Taxonomy" id="115783"/>
    <lineage>
        <taxon>Bacteria</taxon>
        <taxon>Pseudomonadati</taxon>
        <taxon>Thermodesulfobacteriota</taxon>
        <taxon>Desulfuromonadia</taxon>
        <taxon>Geobacterales</taxon>
        <taxon>Geobacteraceae</taxon>
        <taxon>Trichlorobacter</taxon>
    </lineage>
</organism>
<dbReference type="CDD" id="cd19438">
    <property type="entry name" value="lipocalin_Blc-like"/>
    <property type="match status" value="1"/>
</dbReference>
<sequence>MKVALFFALIFIAAVCLGGRSAQADTGLPPLQTVQKVDLKRYLGQWYEIARYPNRFQKGCLESSAIYTLRDDGDIEVLNRCKDSGDGKQRQSKGHAWVVDSASNAKLKVSFFWPFRGDYWIIELGREYEYAVIGTPNRKYFWILSRTRTMDDTLYAAILQRAKQQGFDPALVVRQKYPPGGVLR</sequence>
<evidence type="ECO:0000259" key="3">
    <source>
        <dbReference type="Pfam" id="PF08212"/>
    </source>
</evidence>
<dbReference type="SUPFAM" id="SSF50814">
    <property type="entry name" value="Lipocalins"/>
    <property type="match status" value="1"/>
</dbReference>
<protein>
    <submittedName>
        <fullName evidence="4">Apolipoprotein D and lipocalin family protein</fullName>
    </submittedName>
</protein>
<dbReference type="EMBL" id="FUWR01000001">
    <property type="protein sequence ID" value="SJZ41551.1"/>
    <property type="molecule type" value="Genomic_DNA"/>
</dbReference>
<dbReference type="PANTHER" id="PTHR10612">
    <property type="entry name" value="APOLIPOPROTEIN D"/>
    <property type="match status" value="1"/>
</dbReference>
<dbReference type="GO" id="GO:0006950">
    <property type="term" value="P:response to stress"/>
    <property type="evidence" value="ECO:0007669"/>
    <property type="project" value="UniProtKB-ARBA"/>
</dbReference>
<dbReference type="InterPro" id="IPR000566">
    <property type="entry name" value="Lipocln_cytosolic_FA-bd_dom"/>
</dbReference>
<dbReference type="PROSITE" id="PS00213">
    <property type="entry name" value="LIPOCALIN"/>
    <property type="match status" value="1"/>
</dbReference>
<accession>A0A1T4KGM1</accession>
<dbReference type="PRINTS" id="PR01171">
    <property type="entry name" value="BCTLIPOCALIN"/>
</dbReference>
<feature type="signal peptide" evidence="2">
    <location>
        <begin position="1"/>
        <end position="24"/>
    </location>
</feature>
<dbReference type="InterPro" id="IPR002446">
    <property type="entry name" value="Lipocalin_bac"/>
</dbReference>